<feature type="region of interest" description="Disordered" evidence="6">
    <location>
        <begin position="614"/>
        <end position="645"/>
    </location>
</feature>
<keyword evidence="4 7" id="KW-1133">Transmembrane helix</keyword>
<dbReference type="GO" id="GO:0016755">
    <property type="term" value="F:aminoacyltransferase activity"/>
    <property type="evidence" value="ECO:0007669"/>
    <property type="project" value="TreeGrafter"/>
</dbReference>
<feature type="transmembrane region" description="Helical" evidence="7">
    <location>
        <begin position="43"/>
        <end position="65"/>
    </location>
</feature>
<dbReference type="GO" id="GO:0005886">
    <property type="term" value="C:plasma membrane"/>
    <property type="evidence" value="ECO:0007669"/>
    <property type="project" value="UniProtKB-SubCell"/>
</dbReference>
<sequence length="645" mass="68587">MGRLALRLLPIAALGLGGLLLARRLDAVDVGAIWPALAALPPAQWIGALLCTGLSLWALGQYDVVLHRAMGTGVAPARARAAGMRAMAIAQTVGFGSLTGALVRWRSLPECDLWMVTRLSVWVSVSFMAALAALSGLALLLLDGRAVLAAVLALALIALAPRLPRLPGLPQMRAGTLPRLIGWTAIDTCAAGAVIWLLLPQGVEVPVAAVVFAYLVALGAGLASQSPGGVGAFELCLLALLPQVPEADLVAAMLGYRLVYHAIPALVALLTLVRPVAPAGRPDLLLASGAARHQALARAPQAEWGLAHQGASILTSRDQASGWLVRRAGGTLAAIGRPLGRPELETLRRHTRRIGLNVALYKCGPRLAARARRDGWAVERIATEAVIAPATWSLARPACRNLRRKLKSAAKSGVRTEIAAGPLPLSEMARVHECWAARCCGERGFSMGRFCPELLRQQAVILAWNGDRLIGFASFHRGQEEWTLDLMRQSHDAPDGMMMAAIVTAIDAARAAGAARLSLAALPEIPGWVPGLVRRWIAARPGGAGLEQFKRAFGPDWEPLYAAAPRRAGLARALLEIARAVHAPAPLAAEPPIADIELGRRPVQKDRDTARWPIRLPVLRGPLPRFTDQTGPAHDRRAFPTSRNP</sequence>
<organism evidence="9 10">
    <name type="scientific">Limimaricola hongkongensis DSM 17492</name>
    <dbReference type="NCBI Taxonomy" id="1122180"/>
    <lineage>
        <taxon>Bacteria</taxon>
        <taxon>Pseudomonadati</taxon>
        <taxon>Pseudomonadota</taxon>
        <taxon>Alphaproteobacteria</taxon>
        <taxon>Rhodobacterales</taxon>
        <taxon>Paracoccaceae</taxon>
        <taxon>Limimaricola</taxon>
    </lineage>
</organism>
<keyword evidence="3 7" id="KW-0812">Transmembrane</keyword>
<dbReference type="InterPro" id="IPR016181">
    <property type="entry name" value="Acyl_CoA_acyltransferase"/>
</dbReference>
<dbReference type="GO" id="GO:0055091">
    <property type="term" value="P:phospholipid homeostasis"/>
    <property type="evidence" value="ECO:0007669"/>
    <property type="project" value="TreeGrafter"/>
</dbReference>
<dbReference type="STRING" id="1122180.Lokhon_01797"/>
<dbReference type="HOGENOM" id="CLU_448963_0_0_5"/>
<feature type="domain" description="Phosphatidylglycerol lysyltransferase C-terminal" evidence="8">
    <location>
        <begin position="314"/>
        <end position="563"/>
    </location>
</feature>
<comment type="caution">
    <text evidence="9">The sequence shown here is derived from an EMBL/GenBank/DDBJ whole genome shotgun (WGS) entry which is preliminary data.</text>
</comment>
<feature type="transmembrane region" description="Helical" evidence="7">
    <location>
        <begin position="86"/>
        <end position="107"/>
    </location>
</feature>
<evidence type="ECO:0000256" key="5">
    <source>
        <dbReference type="ARBA" id="ARBA00023136"/>
    </source>
</evidence>
<proteinExistence type="predicted"/>
<evidence type="ECO:0000259" key="8">
    <source>
        <dbReference type="Pfam" id="PF09924"/>
    </source>
</evidence>
<dbReference type="eggNOG" id="COG2898">
    <property type="taxonomic scope" value="Bacteria"/>
</dbReference>
<evidence type="ECO:0000256" key="7">
    <source>
        <dbReference type="SAM" id="Phobius"/>
    </source>
</evidence>
<keyword evidence="5 7" id="KW-0472">Membrane</keyword>
<comment type="subcellular location">
    <subcellularLocation>
        <location evidence="1">Cell membrane</location>
        <topology evidence="1">Multi-pass membrane protein</topology>
    </subcellularLocation>
</comment>
<name>A0A017HB44_9RHOB</name>
<dbReference type="AlphaFoldDB" id="A0A017HB44"/>
<keyword evidence="2" id="KW-1003">Cell membrane</keyword>
<dbReference type="SUPFAM" id="SSF55729">
    <property type="entry name" value="Acyl-CoA N-acyltransferases (Nat)"/>
    <property type="match status" value="1"/>
</dbReference>
<dbReference type="InterPro" id="IPR024320">
    <property type="entry name" value="LPG_synthase_C"/>
</dbReference>
<gene>
    <name evidence="9" type="ORF">Lokhon_01797</name>
</gene>
<keyword evidence="10" id="KW-1185">Reference proteome</keyword>
<feature type="transmembrane region" description="Helical" evidence="7">
    <location>
        <begin position="205"/>
        <end position="223"/>
    </location>
</feature>
<dbReference type="EMBL" id="APGJ01000006">
    <property type="protein sequence ID" value="EYD71727.1"/>
    <property type="molecule type" value="Genomic_DNA"/>
</dbReference>
<evidence type="ECO:0000256" key="1">
    <source>
        <dbReference type="ARBA" id="ARBA00004651"/>
    </source>
</evidence>
<protein>
    <recommendedName>
        <fullName evidence="8">Phosphatidylglycerol lysyltransferase C-terminal domain-containing protein</fullName>
    </recommendedName>
</protein>
<dbReference type="PANTHER" id="PTHR34697:SF2">
    <property type="entry name" value="PHOSPHATIDYLGLYCEROL LYSYLTRANSFERASE"/>
    <property type="match status" value="1"/>
</dbReference>
<evidence type="ECO:0000256" key="4">
    <source>
        <dbReference type="ARBA" id="ARBA00022989"/>
    </source>
</evidence>
<accession>A0A017HB44</accession>
<evidence type="ECO:0000256" key="6">
    <source>
        <dbReference type="SAM" id="MobiDB-lite"/>
    </source>
</evidence>
<dbReference type="InterPro" id="IPR051211">
    <property type="entry name" value="PG_lysyltransferase"/>
</dbReference>
<dbReference type="PATRIC" id="fig|1122180.6.peg.1779"/>
<dbReference type="PANTHER" id="PTHR34697">
    <property type="entry name" value="PHOSPHATIDYLGLYCEROL LYSYLTRANSFERASE"/>
    <property type="match status" value="1"/>
</dbReference>
<reference evidence="9 10" key="1">
    <citation type="submission" date="2013-03" db="EMBL/GenBank/DDBJ databases">
        <authorList>
            <person name="Fiebig A."/>
            <person name="Goeker M."/>
            <person name="Klenk H.-P.P."/>
        </authorList>
    </citation>
    <scope>NUCLEOTIDE SEQUENCE [LARGE SCALE GENOMIC DNA]</scope>
    <source>
        <strain evidence="9 10">DSM 17492</strain>
    </source>
</reference>
<dbReference type="Proteomes" id="UP000025047">
    <property type="component" value="Unassembled WGS sequence"/>
</dbReference>
<evidence type="ECO:0000313" key="9">
    <source>
        <dbReference type="EMBL" id="EYD71727.1"/>
    </source>
</evidence>
<evidence type="ECO:0000313" key="10">
    <source>
        <dbReference type="Proteomes" id="UP000025047"/>
    </source>
</evidence>
<evidence type="ECO:0000256" key="2">
    <source>
        <dbReference type="ARBA" id="ARBA00022475"/>
    </source>
</evidence>
<feature type="transmembrane region" description="Helical" evidence="7">
    <location>
        <begin position="127"/>
        <end position="159"/>
    </location>
</feature>
<dbReference type="Pfam" id="PF09924">
    <property type="entry name" value="LPG_synthase_C"/>
    <property type="match status" value="1"/>
</dbReference>
<evidence type="ECO:0000256" key="3">
    <source>
        <dbReference type="ARBA" id="ARBA00022692"/>
    </source>
</evidence>
<feature type="transmembrane region" description="Helical" evidence="7">
    <location>
        <begin position="180"/>
        <end position="199"/>
    </location>
</feature>